<evidence type="ECO:0000256" key="1">
    <source>
        <dbReference type="SAM" id="MobiDB-lite"/>
    </source>
</evidence>
<evidence type="ECO:0000313" key="2">
    <source>
        <dbReference type="EMBL" id="TNN69414.1"/>
    </source>
</evidence>
<sequence>MRSRVTPCMKRDSPPPQRATPGHKGSGGDIPLFNHSYLGALLAPEDVAGAARSASDQAAKAGGLLAVVNQLGHLVGAALEQHGACQGVPDNPLFQDSDAAHPRRRHAQKHRLIVGGGARVSPGPGSRTPFRGLADLSHHPGQHGHGGQLVDGQRADQQGEGFGGQVAEEARCGRDGHKRRVRVILGAGLAALPGPEGTSLLGFTSK</sequence>
<proteinExistence type="predicted"/>
<feature type="region of interest" description="Disordered" evidence="1">
    <location>
        <begin position="1"/>
        <end position="30"/>
    </location>
</feature>
<dbReference type="Proteomes" id="UP000314294">
    <property type="component" value="Unassembled WGS sequence"/>
</dbReference>
<keyword evidence="3" id="KW-1185">Reference proteome</keyword>
<organism evidence="2 3">
    <name type="scientific">Liparis tanakae</name>
    <name type="common">Tanaka's snailfish</name>
    <dbReference type="NCBI Taxonomy" id="230148"/>
    <lineage>
        <taxon>Eukaryota</taxon>
        <taxon>Metazoa</taxon>
        <taxon>Chordata</taxon>
        <taxon>Craniata</taxon>
        <taxon>Vertebrata</taxon>
        <taxon>Euteleostomi</taxon>
        <taxon>Actinopterygii</taxon>
        <taxon>Neopterygii</taxon>
        <taxon>Teleostei</taxon>
        <taxon>Neoteleostei</taxon>
        <taxon>Acanthomorphata</taxon>
        <taxon>Eupercaria</taxon>
        <taxon>Perciformes</taxon>
        <taxon>Cottioidei</taxon>
        <taxon>Cottales</taxon>
        <taxon>Liparidae</taxon>
        <taxon>Liparis</taxon>
    </lineage>
</organism>
<dbReference type="EMBL" id="SRLO01000176">
    <property type="protein sequence ID" value="TNN69414.1"/>
    <property type="molecule type" value="Genomic_DNA"/>
</dbReference>
<dbReference type="AlphaFoldDB" id="A0A4Z2HWN0"/>
<gene>
    <name evidence="2" type="ORF">EYF80_020415</name>
</gene>
<reference evidence="2 3" key="1">
    <citation type="submission" date="2019-03" db="EMBL/GenBank/DDBJ databases">
        <title>First draft genome of Liparis tanakae, snailfish: a comprehensive survey of snailfish specific genes.</title>
        <authorList>
            <person name="Kim W."/>
            <person name="Song I."/>
            <person name="Jeong J.-H."/>
            <person name="Kim D."/>
            <person name="Kim S."/>
            <person name="Ryu S."/>
            <person name="Song J.Y."/>
            <person name="Lee S.K."/>
        </authorList>
    </citation>
    <scope>NUCLEOTIDE SEQUENCE [LARGE SCALE GENOMIC DNA]</scope>
    <source>
        <tissue evidence="2">Muscle</tissue>
    </source>
</reference>
<evidence type="ECO:0000313" key="3">
    <source>
        <dbReference type="Proteomes" id="UP000314294"/>
    </source>
</evidence>
<name>A0A4Z2HWN0_9TELE</name>
<protein>
    <submittedName>
        <fullName evidence="2">Uncharacterized protein</fullName>
    </submittedName>
</protein>
<comment type="caution">
    <text evidence="2">The sequence shown here is derived from an EMBL/GenBank/DDBJ whole genome shotgun (WGS) entry which is preliminary data.</text>
</comment>
<accession>A0A4Z2HWN0</accession>
<feature type="region of interest" description="Disordered" evidence="1">
    <location>
        <begin position="140"/>
        <end position="175"/>
    </location>
</feature>